<dbReference type="PRINTS" id="PR00032">
    <property type="entry name" value="HTHARAC"/>
</dbReference>
<dbReference type="InterPro" id="IPR009057">
    <property type="entry name" value="Homeodomain-like_sf"/>
</dbReference>
<keyword evidence="6" id="KW-1185">Reference proteome</keyword>
<keyword evidence="1" id="KW-0805">Transcription regulation</keyword>
<dbReference type="GO" id="GO:0000976">
    <property type="term" value="F:transcription cis-regulatory region binding"/>
    <property type="evidence" value="ECO:0007669"/>
    <property type="project" value="TreeGrafter"/>
</dbReference>
<accession>S3N3R7</accession>
<comment type="caution">
    <text evidence="5">The sequence shown here is derived from an EMBL/GenBank/DDBJ whole genome shotgun (WGS) entry which is preliminary data.</text>
</comment>
<dbReference type="SMART" id="SM00342">
    <property type="entry name" value="HTH_ARAC"/>
    <property type="match status" value="1"/>
</dbReference>
<dbReference type="RefSeq" id="WP_016655884.1">
    <property type="nucleotide sequence ID" value="NZ_KE340352.1"/>
</dbReference>
<gene>
    <name evidence="5" type="ORF">F945_01476</name>
</gene>
<dbReference type="Pfam" id="PF12625">
    <property type="entry name" value="Arabinose_bd"/>
    <property type="match status" value="1"/>
</dbReference>
<dbReference type="PATRIC" id="fig|421052.3.peg.1432"/>
<dbReference type="PROSITE" id="PS01124">
    <property type="entry name" value="HTH_ARAC_FAMILY_2"/>
    <property type="match status" value="1"/>
</dbReference>
<dbReference type="eggNOG" id="COG2207">
    <property type="taxonomic scope" value="Bacteria"/>
</dbReference>
<organism evidence="5 6">
    <name type="scientific">Acinetobacter rudis CIP 110305</name>
    <dbReference type="NCBI Taxonomy" id="421052"/>
    <lineage>
        <taxon>Bacteria</taxon>
        <taxon>Pseudomonadati</taxon>
        <taxon>Pseudomonadota</taxon>
        <taxon>Gammaproteobacteria</taxon>
        <taxon>Moraxellales</taxon>
        <taxon>Moraxellaceae</taxon>
        <taxon>Acinetobacter</taxon>
    </lineage>
</organism>
<evidence type="ECO:0000256" key="1">
    <source>
        <dbReference type="ARBA" id="ARBA00023015"/>
    </source>
</evidence>
<reference evidence="5 6" key="1">
    <citation type="submission" date="2013-06" db="EMBL/GenBank/DDBJ databases">
        <title>The Genome Sequence of Acinetobacter rudis CIP 110305.</title>
        <authorList>
            <consortium name="The Broad Institute Genome Sequencing Platform"/>
            <consortium name="The Broad Institute Genome Sequencing Center for Infectious Disease"/>
            <person name="Cerqueira G."/>
            <person name="Feldgarden M."/>
            <person name="Courvalin P."/>
            <person name="Perichon B."/>
            <person name="Grillot-Courvalin C."/>
            <person name="Clermont D."/>
            <person name="Rocha E."/>
            <person name="Yoon E.-J."/>
            <person name="Nemec A."/>
            <person name="Young S.K."/>
            <person name="Zeng Q."/>
            <person name="Gargeya S."/>
            <person name="Fitzgerald M."/>
            <person name="Abouelleil A."/>
            <person name="Alvarado L."/>
            <person name="Berlin A.M."/>
            <person name="Chapman S.B."/>
            <person name="Dewar J."/>
            <person name="Goldberg J."/>
            <person name="Griggs A."/>
            <person name="Gujja S."/>
            <person name="Hansen M."/>
            <person name="Howarth C."/>
            <person name="Imamovic A."/>
            <person name="Larimer J."/>
            <person name="McCowan C."/>
            <person name="Murphy C."/>
            <person name="Pearson M."/>
            <person name="Priest M."/>
            <person name="Roberts A."/>
            <person name="Saif S."/>
            <person name="Shea T."/>
            <person name="Sykes S."/>
            <person name="Wortman J."/>
            <person name="Nusbaum C."/>
            <person name="Birren B."/>
        </authorList>
    </citation>
    <scope>NUCLEOTIDE SEQUENCE [LARGE SCALE GENOMIC DNA]</scope>
    <source>
        <strain evidence="5 6">CIP 110305</strain>
    </source>
</reference>
<dbReference type="GO" id="GO:0003700">
    <property type="term" value="F:DNA-binding transcription factor activity"/>
    <property type="evidence" value="ECO:0007669"/>
    <property type="project" value="InterPro"/>
</dbReference>
<keyword evidence="3" id="KW-0804">Transcription</keyword>
<evidence type="ECO:0000313" key="5">
    <source>
        <dbReference type="EMBL" id="EPF74437.1"/>
    </source>
</evidence>
<dbReference type="Gene3D" id="1.10.10.60">
    <property type="entry name" value="Homeodomain-like"/>
    <property type="match status" value="1"/>
</dbReference>
<dbReference type="InterPro" id="IPR020449">
    <property type="entry name" value="Tscrpt_reg_AraC-type_HTH"/>
</dbReference>
<dbReference type="InterPro" id="IPR018060">
    <property type="entry name" value="HTH_AraC"/>
</dbReference>
<dbReference type="HOGENOM" id="CLU_047522_1_0_6"/>
<dbReference type="AlphaFoldDB" id="S3N3R7"/>
<sequence length="346" mass="39316">MIHIAASGTQHVFEEMHNQGVLSAAASGLSDFITKKGADVEHIFDISGINPELLISPTLSLQLPNYCKVLEHAAIISNCDNFGLHYGQQFQPKSLGLIGYIALCSPTLESALKNMTHYFYLHQKNTLTRMVDLGECWRIDYQVQHGAILTRRQDAELTIGMFMNVIRQVLGHHYSAREIHFEHPRPDFWQEHSKLLNTSVYFDQPFNSLVIVKKDMQRSMPTSDPLLLTMMLDNLRLLNLSVQSQGLSDQVRSHIQLKLGNGEPNLEMIATDLGISSYSLTRHLKSEGLTFSSLVDAVRCELAEYYIKQKNIPISEMAFLLGYSESSAFSRAFKRWFGINPRQFRH</sequence>
<dbReference type="InterPro" id="IPR032687">
    <property type="entry name" value="AraC-type_N"/>
</dbReference>
<name>S3N3R7_9GAMM</name>
<dbReference type="EMBL" id="ATGI01000018">
    <property type="protein sequence ID" value="EPF74437.1"/>
    <property type="molecule type" value="Genomic_DNA"/>
</dbReference>
<dbReference type="GO" id="GO:0005829">
    <property type="term" value="C:cytosol"/>
    <property type="evidence" value="ECO:0007669"/>
    <property type="project" value="TreeGrafter"/>
</dbReference>
<feature type="domain" description="HTH araC/xylS-type" evidence="4">
    <location>
        <begin position="249"/>
        <end position="346"/>
    </location>
</feature>
<protein>
    <recommendedName>
        <fullName evidence="4">HTH araC/xylS-type domain-containing protein</fullName>
    </recommendedName>
</protein>
<keyword evidence="2" id="KW-0238">DNA-binding</keyword>
<dbReference type="Pfam" id="PF12833">
    <property type="entry name" value="HTH_18"/>
    <property type="match status" value="1"/>
</dbReference>
<dbReference type="PANTHER" id="PTHR47894:SF4">
    <property type="entry name" value="HTH-TYPE TRANSCRIPTIONAL REGULATOR GADX"/>
    <property type="match status" value="1"/>
</dbReference>
<evidence type="ECO:0000313" key="6">
    <source>
        <dbReference type="Proteomes" id="UP000014568"/>
    </source>
</evidence>
<dbReference type="Proteomes" id="UP000014568">
    <property type="component" value="Unassembled WGS sequence"/>
</dbReference>
<dbReference type="PANTHER" id="PTHR47894">
    <property type="entry name" value="HTH-TYPE TRANSCRIPTIONAL REGULATOR GADX"/>
    <property type="match status" value="1"/>
</dbReference>
<proteinExistence type="predicted"/>
<dbReference type="SUPFAM" id="SSF46689">
    <property type="entry name" value="Homeodomain-like"/>
    <property type="match status" value="1"/>
</dbReference>
<evidence type="ECO:0000259" key="4">
    <source>
        <dbReference type="PROSITE" id="PS01124"/>
    </source>
</evidence>
<dbReference type="STRING" id="632955.GCA_000829675_00881"/>
<evidence type="ECO:0000256" key="3">
    <source>
        <dbReference type="ARBA" id="ARBA00023163"/>
    </source>
</evidence>
<evidence type="ECO:0000256" key="2">
    <source>
        <dbReference type="ARBA" id="ARBA00023125"/>
    </source>
</evidence>